<evidence type="ECO:0000313" key="3">
    <source>
        <dbReference type="Proteomes" id="UP000719942"/>
    </source>
</evidence>
<dbReference type="InterPro" id="IPR045504">
    <property type="entry name" value="DUF6487"/>
</dbReference>
<evidence type="ECO:0000259" key="1">
    <source>
        <dbReference type="Pfam" id="PF20097"/>
    </source>
</evidence>
<evidence type="ECO:0000313" key="2">
    <source>
        <dbReference type="EMBL" id="MBW7572964.1"/>
    </source>
</evidence>
<dbReference type="Pfam" id="PF20097">
    <property type="entry name" value="DUF6487"/>
    <property type="match status" value="1"/>
</dbReference>
<organism evidence="2 3">
    <name type="scientific">Caproiciproducens faecalis</name>
    <dbReference type="NCBI Taxonomy" id="2820301"/>
    <lineage>
        <taxon>Bacteria</taxon>
        <taxon>Bacillati</taxon>
        <taxon>Bacillota</taxon>
        <taxon>Clostridia</taxon>
        <taxon>Eubacteriales</taxon>
        <taxon>Acutalibacteraceae</taxon>
        <taxon>Caproiciproducens</taxon>
    </lineage>
</organism>
<reference evidence="2 3" key="1">
    <citation type="submission" date="2021-03" db="EMBL/GenBank/DDBJ databases">
        <title>Caproiciproducens sp. nov. isolated from feces of cow.</title>
        <authorList>
            <person name="Choi J.-Y."/>
        </authorList>
    </citation>
    <scope>NUCLEOTIDE SEQUENCE [LARGE SCALE GENOMIC DNA]</scope>
    <source>
        <strain evidence="2 3">AGMB10547</strain>
    </source>
</reference>
<dbReference type="RefSeq" id="WP_219965375.1">
    <property type="nucleotide sequence ID" value="NZ_JAGFNZ010000003.1"/>
</dbReference>
<dbReference type="Proteomes" id="UP000719942">
    <property type="component" value="Unassembled WGS sequence"/>
</dbReference>
<keyword evidence="3" id="KW-1185">Reference proteome</keyword>
<comment type="caution">
    <text evidence="2">The sequence shown here is derived from an EMBL/GenBank/DDBJ whole genome shotgun (WGS) entry which is preliminary data.</text>
</comment>
<name>A0ABS7DNT3_9FIRM</name>
<accession>A0ABS7DNT3</accession>
<feature type="domain" description="DUF6487" evidence="1">
    <location>
        <begin position="7"/>
        <end position="73"/>
    </location>
</feature>
<protein>
    <recommendedName>
        <fullName evidence="1">DUF6487 domain-containing protein</fullName>
    </recommendedName>
</protein>
<proteinExistence type="predicted"/>
<sequence length="74" mass="8555">MINDNICPYCGNSMSLGYLGGVRYQLEWIPEGEKERRTILSKNTGIPLNKTSILKFNKVYAYHCDKCNLFIIHK</sequence>
<gene>
    <name evidence="2" type="ORF">J5W02_09070</name>
</gene>
<dbReference type="EMBL" id="JAGFNZ010000003">
    <property type="protein sequence ID" value="MBW7572964.1"/>
    <property type="molecule type" value="Genomic_DNA"/>
</dbReference>